<dbReference type="InterPro" id="IPR026444">
    <property type="entry name" value="Secre_tail"/>
</dbReference>
<dbReference type="Gene3D" id="2.40.128.720">
    <property type="match status" value="3"/>
</dbReference>
<evidence type="ECO:0000313" key="3">
    <source>
        <dbReference type="Proteomes" id="UP000644147"/>
    </source>
</evidence>
<keyword evidence="3" id="KW-1185">Reference proteome</keyword>
<protein>
    <submittedName>
        <fullName evidence="2">T9SS type A sorting domain-containing protein</fullName>
    </submittedName>
</protein>
<comment type="caution">
    <text evidence="2">The sequence shown here is derived from an EMBL/GenBank/DDBJ whole genome shotgun (WGS) entry which is preliminary data.</text>
</comment>
<proteinExistence type="predicted"/>
<dbReference type="RefSeq" id="WP_200504261.1">
    <property type="nucleotide sequence ID" value="NZ_JAEHFX010000001.1"/>
</dbReference>
<sequence length="448" mass="50426">MTALFTSRFLTAALAVWLLAGVGINVLAQGNSTKFRPGKLTVKPADAPTGSHARINALVSRPGNSQDYVASGGGNWQIQSHSTYTYDTQGRLTQRLYTDPATNQNLGREKTTYDARGNEIEYRVEGWNGSAWELIDGYMTLISYDQKGNKTELISEYWDNVQNTWVREAREQTVYDANNLATSFTNSSWDGTTWQPEERIVLNNVGGVATSAVIQEYNSGVWTDAYRALNLTWHVLYEIPSAYVLETFDNNVWVQDEKYTAVYDANGGHVGTYENWNGTAWENFMRETETYDNNKNYTGWLDEDWNQMNNAWDYEGEDRQVLTYSGIDVTQRIYQDSWSSGTTTLEDRVKEVYSNFQTFNVSGVQDQLAEAAVNVYPNPASKMVTVSIPANKAAFTAIVADVTGKTWLTKTFQAGEENSVYIEALPKGIYLLQLQTESGTITKRIVKQ</sequence>
<evidence type="ECO:0000313" key="2">
    <source>
        <dbReference type="EMBL" id="MBK0401638.1"/>
    </source>
</evidence>
<evidence type="ECO:0000259" key="1">
    <source>
        <dbReference type="Pfam" id="PF18962"/>
    </source>
</evidence>
<feature type="domain" description="Secretion system C-terminal sorting" evidence="1">
    <location>
        <begin position="375"/>
        <end position="446"/>
    </location>
</feature>
<organism evidence="2 3">
    <name type="scientific">Adhaeribacter terrigena</name>
    <dbReference type="NCBI Taxonomy" id="2793070"/>
    <lineage>
        <taxon>Bacteria</taxon>
        <taxon>Pseudomonadati</taxon>
        <taxon>Bacteroidota</taxon>
        <taxon>Cytophagia</taxon>
        <taxon>Cytophagales</taxon>
        <taxon>Hymenobacteraceae</taxon>
        <taxon>Adhaeribacter</taxon>
    </lineage>
</organism>
<dbReference type="Pfam" id="PF18962">
    <property type="entry name" value="Por_Secre_tail"/>
    <property type="match status" value="1"/>
</dbReference>
<accession>A0ABS1BWX2</accession>
<gene>
    <name evidence="2" type="ORF">I5M27_01495</name>
</gene>
<name>A0ABS1BWX2_9BACT</name>
<dbReference type="NCBIfam" id="TIGR04183">
    <property type="entry name" value="Por_Secre_tail"/>
    <property type="match status" value="1"/>
</dbReference>
<reference evidence="2 3" key="1">
    <citation type="submission" date="2020-12" db="EMBL/GenBank/DDBJ databases">
        <title>Bacterial novel species Adhaeribacter sp. BT258 isolated from soil.</title>
        <authorList>
            <person name="Jung H.-Y."/>
        </authorList>
    </citation>
    <scope>NUCLEOTIDE SEQUENCE [LARGE SCALE GENOMIC DNA]</scope>
    <source>
        <strain evidence="2 3">BT258</strain>
    </source>
</reference>
<dbReference type="Proteomes" id="UP000644147">
    <property type="component" value="Unassembled WGS sequence"/>
</dbReference>
<dbReference type="EMBL" id="JAEHFX010000001">
    <property type="protein sequence ID" value="MBK0401638.1"/>
    <property type="molecule type" value="Genomic_DNA"/>
</dbReference>